<evidence type="ECO:0000313" key="1">
    <source>
        <dbReference type="EMBL" id="VTJ67425.1"/>
    </source>
</evidence>
<evidence type="ECO:0000313" key="2">
    <source>
        <dbReference type="Proteomes" id="UP000335636"/>
    </source>
</evidence>
<comment type="caution">
    <text evidence="1">The sequence shown here is derived from an EMBL/GenBank/DDBJ whole genome shotgun (WGS) entry which is preliminary data.</text>
</comment>
<organism evidence="1 2">
    <name type="scientific">Marmota monax</name>
    <name type="common">Woodchuck</name>
    <dbReference type="NCBI Taxonomy" id="9995"/>
    <lineage>
        <taxon>Eukaryota</taxon>
        <taxon>Metazoa</taxon>
        <taxon>Chordata</taxon>
        <taxon>Craniata</taxon>
        <taxon>Vertebrata</taxon>
        <taxon>Euteleostomi</taxon>
        <taxon>Mammalia</taxon>
        <taxon>Eutheria</taxon>
        <taxon>Euarchontoglires</taxon>
        <taxon>Glires</taxon>
        <taxon>Rodentia</taxon>
        <taxon>Sciuromorpha</taxon>
        <taxon>Sciuridae</taxon>
        <taxon>Xerinae</taxon>
        <taxon>Marmotini</taxon>
        <taxon>Marmota</taxon>
    </lineage>
</organism>
<sequence>VCDPSFRPEMTLLTVVGGLIEQMEERRRPYEKRHPTETLVWSGHLLVVLTQRVIVTVGIVTGLGPRRQFTI</sequence>
<dbReference type="AlphaFoldDB" id="A0A5E4BDJ4"/>
<accession>A0A5E4BDJ4</accession>
<dbReference type="Proteomes" id="UP000335636">
    <property type="component" value="Unassembled WGS sequence"/>
</dbReference>
<protein>
    <submittedName>
        <fullName evidence="1">Uncharacterized protein</fullName>
    </submittedName>
</protein>
<dbReference type="EMBL" id="CABDUW010000381">
    <property type="protein sequence ID" value="VTJ67425.1"/>
    <property type="molecule type" value="Genomic_DNA"/>
</dbReference>
<reference evidence="1" key="1">
    <citation type="submission" date="2019-04" db="EMBL/GenBank/DDBJ databases">
        <authorList>
            <person name="Alioto T."/>
            <person name="Alioto T."/>
        </authorList>
    </citation>
    <scope>NUCLEOTIDE SEQUENCE [LARGE SCALE GENOMIC DNA]</scope>
</reference>
<feature type="non-terminal residue" evidence="1">
    <location>
        <position position="1"/>
    </location>
</feature>
<name>A0A5E4BDJ4_MARMO</name>
<proteinExistence type="predicted"/>
<keyword evidence="2" id="KW-1185">Reference proteome</keyword>
<gene>
    <name evidence="1" type="ORF">MONAX_5E008574</name>
</gene>